<gene>
    <name evidence="1" type="ORF">METZ01_LOCUS123883</name>
</gene>
<reference evidence="1" key="1">
    <citation type="submission" date="2018-05" db="EMBL/GenBank/DDBJ databases">
        <authorList>
            <person name="Lanie J.A."/>
            <person name="Ng W.-L."/>
            <person name="Kazmierczak K.M."/>
            <person name="Andrzejewski T.M."/>
            <person name="Davidsen T.M."/>
            <person name="Wayne K.J."/>
            <person name="Tettelin H."/>
            <person name="Glass J.I."/>
            <person name="Rusch D."/>
            <person name="Podicherti R."/>
            <person name="Tsui H.-C.T."/>
            <person name="Winkler M.E."/>
        </authorList>
    </citation>
    <scope>NUCLEOTIDE SEQUENCE</scope>
</reference>
<dbReference type="EMBL" id="UINC01017209">
    <property type="protein sequence ID" value="SVA71029.1"/>
    <property type="molecule type" value="Genomic_DNA"/>
</dbReference>
<sequence length="48" mass="5400">MERYLPALISIEEANGFPSYLSLKVLKELNDPQGTKAWEIAPLTLLLL</sequence>
<name>A0A381Y1U9_9ZZZZ</name>
<organism evidence="1">
    <name type="scientific">marine metagenome</name>
    <dbReference type="NCBI Taxonomy" id="408172"/>
    <lineage>
        <taxon>unclassified sequences</taxon>
        <taxon>metagenomes</taxon>
        <taxon>ecological metagenomes</taxon>
    </lineage>
</organism>
<evidence type="ECO:0000313" key="1">
    <source>
        <dbReference type="EMBL" id="SVA71029.1"/>
    </source>
</evidence>
<protein>
    <submittedName>
        <fullName evidence="1">Uncharacterized protein</fullName>
    </submittedName>
</protein>
<proteinExistence type="predicted"/>
<accession>A0A381Y1U9</accession>
<dbReference type="AlphaFoldDB" id="A0A381Y1U9"/>